<dbReference type="Pfam" id="PF00108">
    <property type="entry name" value="Thiolase_N"/>
    <property type="match status" value="1"/>
</dbReference>
<feature type="domain" description="Thiolase C-terminal" evidence="9">
    <location>
        <begin position="288"/>
        <end position="410"/>
    </location>
</feature>
<evidence type="ECO:0000256" key="3">
    <source>
        <dbReference type="ARBA" id="ARBA00022723"/>
    </source>
</evidence>
<dbReference type="InterPro" id="IPR016039">
    <property type="entry name" value="Thiolase-like"/>
</dbReference>
<dbReference type="FunFam" id="3.40.47.10:FF:000007">
    <property type="entry name" value="acetyl-CoA acetyltransferase, mitochondrial"/>
    <property type="match status" value="1"/>
</dbReference>
<evidence type="ECO:0000259" key="8">
    <source>
        <dbReference type="Pfam" id="PF00108"/>
    </source>
</evidence>
<dbReference type="CDD" id="cd00751">
    <property type="entry name" value="thiolase"/>
    <property type="match status" value="1"/>
</dbReference>
<name>A0ABD3MUE1_9STRA</name>
<dbReference type="AlphaFoldDB" id="A0ABD3MUE1"/>
<dbReference type="PROSITE" id="PS00737">
    <property type="entry name" value="THIOLASE_2"/>
    <property type="match status" value="1"/>
</dbReference>
<dbReference type="InterPro" id="IPR020615">
    <property type="entry name" value="Thiolase_acyl_enz_int_AS"/>
</dbReference>
<dbReference type="PANTHER" id="PTHR18919:SF156">
    <property type="entry name" value="ACETYL-COA ACETYLTRANSFERASE, MITOCHONDRIAL"/>
    <property type="match status" value="1"/>
</dbReference>
<evidence type="ECO:0000256" key="5">
    <source>
        <dbReference type="ARBA" id="ARBA00023315"/>
    </source>
</evidence>
<dbReference type="InterPro" id="IPR020617">
    <property type="entry name" value="Thiolase_C"/>
</dbReference>
<dbReference type="SUPFAM" id="SSF53901">
    <property type="entry name" value="Thiolase-like"/>
    <property type="match status" value="2"/>
</dbReference>
<evidence type="ECO:0008006" key="12">
    <source>
        <dbReference type="Google" id="ProtNLM"/>
    </source>
</evidence>
<dbReference type="PROSITE" id="PS00098">
    <property type="entry name" value="THIOLASE_1"/>
    <property type="match status" value="1"/>
</dbReference>
<dbReference type="Proteomes" id="UP001530293">
    <property type="component" value="Unassembled WGS sequence"/>
</dbReference>
<dbReference type="InterPro" id="IPR020616">
    <property type="entry name" value="Thiolase_N"/>
</dbReference>
<dbReference type="GO" id="GO:0046872">
    <property type="term" value="F:metal ion binding"/>
    <property type="evidence" value="ECO:0007669"/>
    <property type="project" value="UniProtKB-KW"/>
</dbReference>
<dbReference type="NCBIfam" id="TIGR01930">
    <property type="entry name" value="AcCoA-C-Actrans"/>
    <property type="match status" value="1"/>
</dbReference>
<feature type="active site" description="Acyl-thioester intermediate" evidence="6">
    <location>
        <position position="89"/>
    </location>
</feature>
<evidence type="ECO:0000256" key="6">
    <source>
        <dbReference type="PIRSR" id="PIRSR000429-1"/>
    </source>
</evidence>
<comment type="caution">
    <text evidence="10">The sequence shown here is derived from an EMBL/GenBank/DDBJ whole genome shotgun (WGS) entry which is preliminary data.</text>
</comment>
<dbReference type="Pfam" id="PF02803">
    <property type="entry name" value="Thiolase_C"/>
    <property type="match status" value="1"/>
</dbReference>
<evidence type="ECO:0000313" key="11">
    <source>
        <dbReference type="Proteomes" id="UP001530293"/>
    </source>
</evidence>
<organism evidence="10 11">
    <name type="scientific">Discostella pseudostelligera</name>
    <dbReference type="NCBI Taxonomy" id="259834"/>
    <lineage>
        <taxon>Eukaryota</taxon>
        <taxon>Sar</taxon>
        <taxon>Stramenopiles</taxon>
        <taxon>Ochrophyta</taxon>
        <taxon>Bacillariophyta</taxon>
        <taxon>Coscinodiscophyceae</taxon>
        <taxon>Thalassiosirophycidae</taxon>
        <taxon>Stephanodiscales</taxon>
        <taxon>Stephanodiscaceae</taxon>
        <taxon>Discostella</taxon>
    </lineage>
</organism>
<proteinExistence type="inferred from homology"/>
<keyword evidence="5 7" id="KW-0012">Acyltransferase</keyword>
<accession>A0ABD3MUE1</accession>
<protein>
    <recommendedName>
        <fullName evidence="12">Acetyl-CoA C-acetyltransferase</fullName>
    </recommendedName>
</protein>
<evidence type="ECO:0000256" key="1">
    <source>
        <dbReference type="ARBA" id="ARBA00010982"/>
    </source>
</evidence>
<sequence length="412" mass="43214">MSKAVIVSYARTPIGKFRGSLSHLTAPQLGAAAIRGALSRLGDDNVPRIVEAYMGNVLSAGVGQAPCRQAVLGAGLPESTICTTVNKVCASGMKSIMLAAQTIEHNTHGLGGSSGGGPMAMLAGGMESMSHAPHYLPTSRSGVALGHTQLLDGIIHDGLWDPYENVHMGSCAEKCATEYQISREDQDRYAKESYKRARDAMELGVFNDEIVPLKMPEKRGGKSSNESSDTSLISIDEQPMSVNLDKLPSLRPAFEKDGTVTAGNASSINDGAAALIMMNEDHALSMGLQPLARIRGYADAEGPPVQFTTAPSNAIPIAVQRAGMTMSDVEYHEINEAFSVVALANMMILNLDMARVNIFGGAVSLGHPIGMSGARIVGSLYHVMKRSDASIGCASICNGGGGASAIVLERLN</sequence>
<feature type="active site" description="Proton acceptor" evidence="6">
    <location>
        <position position="367"/>
    </location>
</feature>
<keyword evidence="4" id="KW-0630">Potassium</keyword>
<dbReference type="Gene3D" id="3.40.47.10">
    <property type="match status" value="1"/>
</dbReference>
<feature type="active site" description="Proton acceptor" evidence="6">
    <location>
        <position position="397"/>
    </location>
</feature>
<keyword evidence="11" id="KW-1185">Reference proteome</keyword>
<evidence type="ECO:0000256" key="7">
    <source>
        <dbReference type="RuleBase" id="RU003557"/>
    </source>
</evidence>
<keyword evidence="2 7" id="KW-0808">Transferase</keyword>
<evidence type="ECO:0000313" key="10">
    <source>
        <dbReference type="EMBL" id="KAL3767570.1"/>
    </source>
</evidence>
<dbReference type="EMBL" id="JALLBG020000075">
    <property type="protein sequence ID" value="KAL3767570.1"/>
    <property type="molecule type" value="Genomic_DNA"/>
</dbReference>
<dbReference type="InterPro" id="IPR002155">
    <property type="entry name" value="Thiolase"/>
</dbReference>
<evidence type="ECO:0000256" key="4">
    <source>
        <dbReference type="ARBA" id="ARBA00022958"/>
    </source>
</evidence>
<dbReference type="PANTHER" id="PTHR18919">
    <property type="entry name" value="ACETYL-COA C-ACYLTRANSFERASE"/>
    <property type="match status" value="1"/>
</dbReference>
<evidence type="ECO:0000259" key="9">
    <source>
        <dbReference type="Pfam" id="PF02803"/>
    </source>
</evidence>
<keyword evidence="3" id="KW-0479">Metal-binding</keyword>
<reference evidence="10 11" key="1">
    <citation type="submission" date="2024-10" db="EMBL/GenBank/DDBJ databases">
        <title>Updated reference genomes for cyclostephanoid diatoms.</title>
        <authorList>
            <person name="Roberts W.R."/>
            <person name="Alverson A.J."/>
        </authorList>
    </citation>
    <scope>NUCLEOTIDE SEQUENCE [LARGE SCALE GENOMIC DNA]</scope>
    <source>
        <strain evidence="10 11">AJA232-27</strain>
    </source>
</reference>
<dbReference type="PIRSF" id="PIRSF000429">
    <property type="entry name" value="Ac-CoA_Ac_transf"/>
    <property type="match status" value="1"/>
</dbReference>
<dbReference type="InterPro" id="IPR020613">
    <property type="entry name" value="Thiolase_CS"/>
</dbReference>
<dbReference type="GO" id="GO:0016746">
    <property type="term" value="F:acyltransferase activity"/>
    <property type="evidence" value="ECO:0007669"/>
    <property type="project" value="UniProtKB-KW"/>
</dbReference>
<comment type="similarity">
    <text evidence="1 7">Belongs to the thiolase-like superfamily. Thiolase family.</text>
</comment>
<evidence type="ECO:0000256" key="2">
    <source>
        <dbReference type="ARBA" id="ARBA00022679"/>
    </source>
</evidence>
<gene>
    <name evidence="10" type="ORF">ACHAWU_000233</name>
</gene>
<feature type="domain" description="Thiolase N-terminal" evidence="8">
    <location>
        <begin position="5"/>
        <end position="281"/>
    </location>
</feature>